<dbReference type="Proteomes" id="UP001633002">
    <property type="component" value="Unassembled WGS sequence"/>
</dbReference>
<evidence type="ECO:0000313" key="3">
    <source>
        <dbReference type="EMBL" id="KAL3679912.1"/>
    </source>
</evidence>
<gene>
    <name evidence="3" type="ORF">R1sor_022868</name>
</gene>
<protein>
    <submittedName>
        <fullName evidence="3">Uncharacterized protein</fullName>
    </submittedName>
</protein>
<accession>A0ABD3GP34</accession>
<feature type="region of interest" description="Disordered" evidence="2">
    <location>
        <begin position="154"/>
        <end position="328"/>
    </location>
</feature>
<dbReference type="AlphaFoldDB" id="A0ABD3GP34"/>
<feature type="compositionally biased region" description="Acidic residues" evidence="2">
    <location>
        <begin position="261"/>
        <end position="280"/>
    </location>
</feature>
<organism evidence="3 4">
    <name type="scientific">Riccia sorocarpa</name>
    <dbReference type="NCBI Taxonomy" id="122646"/>
    <lineage>
        <taxon>Eukaryota</taxon>
        <taxon>Viridiplantae</taxon>
        <taxon>Streptophyta</taxon>
        <taxon>Embryophyta</taxon>
        <taxon>Marchantiophyta</taxon>
        <taxon>Marchantiopsida</taxon>
        <taxon>Marchantiidae</taxon>
        <taxon>Marchantiales</taxon>
        <taxon>Ricciaceae</taxon>
        <taxon>Riccia</taxon>
    </lineage>
</organism>
<proteinExistence type="predicted"/>
<feature type="compositionally biased region" description="Basic and acidic residues" evidence="2">
    <location>
        <begin position="171"/>
        <end position="192"/>
    </location>
</feature>
<evidence type="ECO:0000313" key="4">
    <source>
        <dbReference type="Proteomes" id="UP001633002"/>
    </source>
</evidence>
<feature type="compositionally biased region" description="Polar residues" evidence="2">
    <location>
        <begin position="282"/>
        <end position="296"/>
    </location>
</feature>
<feature type="coiled-coil region" evidence="1">
    <location>
        <begin position="439"/>
        <end position="466"/>
    </location>
</feature>
<feature type="compositionally biased region" description="Polar residues" evidence="2">
    <location>
        <begin position="157"/>
        <end position="170"/>
    </location>
</feature>
<feature type="coiled-coil region" evidence="1">
    <location>
        <begin position="40"/>
        <end position="74"/>
    </location>
</feature>
<evidence type="ECO:0000256" key="2">
    <source>
        <dbReference type="SAM" id="MobiDB-lite"/>
    </source>
</evidence>
<dbReference type="EMBL" id="JBJQOH010000007">
    <property type="protein sequence ID" value="KAL3679912.1"/>
    <property type="molecule type" value="Genomic_DNA"/>
</dbReference>
<reference evidence="3 4" key="1">
    <citation type="submission" date="2024-09" db="EMBL/GenBank/DDBJ databases">
        <title>Chromosome-scale assembly of Riccia sorocarpa.</title>
        <authorList>
            <person name="Paukszto L."/>
        </authorList>
    </citation>
    <scope>NUCLEOTIDE SEQUENCE [LARGE SCALE GENOMIC DNA]</scope>
    <source>
        <strain evidence="3">LP-2024</strain>
        <tissue evidence="3">Aerial parts of the thallus</tissue>
    </source>
</reference>
<feature type="compositionally biased region" description="Basic and acidic residues" evidence="2">
    <location>
        <begin position="241"/>
        <end position="250"/>
    </location>
</feature>
<evidence type="ECO:0000256" key="1">
    <source>
        <dbReference type="SAM" id="Coils"/>
    </source>
</evidence>
<feature type="compositionally biased region" description="Basic and acidic residues" evidence="2">
    <location>
        <begin position="297"/>
        <end position="310"/>
    </location>
</feature>
<feature type="compositionally biased region" description="Basic and acidic residues" evidence="2">
    <location>
        <begin position="199"/>
        <end position="213"/>
    </location>
</feature>
<sequence length="660" mass="72656">MRPVTIRRSSEWEDSSSKLFKTTERTNKIEEEKRVALEYAKFKDIEMANLESRVKELEGKIETIQKEKITLIEEGKKKDKKIKKLQVQWIDRQEVEDKEVILGNLRDAVESILGELKEAPAKEKKKIAFTQLAEQVKGDYENVLKEHRDDFERFRTSLLSETEAPTTSGKTLEKKNPTPDRRRRPEGTKKSEPAGVKPVTERVRKPEIKKTSDLFKIASNRSKPVADSPSNRTRGAKRKAKEPSDTEGPHQRRKLQLQSDVYDESTEETTGETLGSDEETTASSDSGDGTEQSTPSHKQDDSTPESEQKQRKFGGQIVEEESESSIDGDAAVVLNPLLGALEDAGELQRAEHIPDGTEYFEDVEPAVVVAKEPARSPFTPKKPPIGQDEAQLDTVMEEGQDKPGQTGWEPEEARPAHIRKNTKDVRVSTMVNQTVTSAIHHLEKRIQVNEDAIRKLDKELAAARKAAPAGMNLSGSRVTQVQSQTATGLLIQMETLNPNQLRSVQTASVPVTQLGQPIFTKANSSTNPVVNGRIALPPVITSGLASTPVVTSSQTTVPITVTTAASVLATTIPSSSVQVPDSATVSAADQQAAVSAPDRAQEQVSIPVTTTTPSVVTITQADGTRYSLEYQRDVKGKQLEEPAIVKLNHHFGNMANPLRP</sequence>
<name>A0ABD3GP34_9MARC</name>
<comment type="caution">
    <text evidence="3">The sequence shown here is derived from an EMBL/GenBank/DDBJ whole genome shotgun (WGS) entry which is preliminary data.</text>
</comment>
<keyword evidence="1" id="KW-0175">Coiled coil</keyword>
<keyword evidence="4" id="KW-1185">Reference proteome</keyword>